<name>A0A6G5QFP1_9BACT</name>
<evidence type="ECO:0000313" key="7">
    <source>
        <dbReference type="Proteomes" id="UP000503264"/>
    </source>
</evidence>
<comment type="subcellular location">
    <subcellularLocation>
        <location evidence="1">Membrane</location>
        <topology evidence="1">Multi-pass membrane protein</topology>
    </subcellularLocation>
</comment>
<evidence type="ECO:0000256" key="4">
    <source>
        <dbReference type="ARBA" id="ARBA00023136"/>
    </source>
</evidence>
<gene>
    <name evidence="6" type="ORF">CMUC_0708</name>
</gene>
<reference evidence="6 7" key="1">
    <citation type="submission" date="2016-07" db="EMBL/GenBank/DDBJ databases">
        <title>Comparative genomics of the Campylobacter concisus group.</title>
        <authorList>
            <person name="Miller W.G."/>
            <person name="Yee E."/>
            <person name="Chapman M.H."/>
            <person name="Huynh S."/>
            <person name="Bono J.L."/>
            <person name="On S.L.W."/>
            <person name="StLeger J."/>
            <person name="Foster G."/>
            <person name="Parker C.T."/>
        </authorList>
    </citation>
    <scope>NUCLEOTIDE SEQUENCE [LARGE SCALE GENOMIC DNA]</scope>
    <source>
        <strain evidence="6 7">CCUG 21559</strain>
    </source>
</reference>
<dbReference type="EMBL" id="CP012542">
    <property type="protein sequence ID" value="QCD44505.1"/>
    <property type="molecule type" value="Genomic_DNA"/>
</dbReference>
<keyword evidence="3 5" id="KW-1133">Transmembrane helix</keyword>
<dbReference type="InterPro" id="IPR003752">
    <property type="entry name" value="DiS_bond_form_DsbB/BdbC"/>
</dbReference>
<dbReference type="AlphaFoldDB" id="A0A6G5QFP1"/>
<organism evidence="6 7">
    <name type="scientific">Campylobacter mucosalis CCUG 21559</name>
    <dbReference type="NCBI Taxonomy" id="1032067"/>
    <lineage>
        <taxon>Bacteria</taxon>
        <taxon>Pseudomonadati</taxon>
        <taxon>Campylobacterota</taxon>
        <taxon>Epsilonproteobacteria</taxon>
        <taxon>Campylobacterales</taxon>
        <taxon>Campylobacteraceae</taxon>
        <taxon>Campylobacter</taxon>
    </lineage>
</organism>
<dbReference type="GO" id="GO:0015035">
    <property type="term" value="F:protein-disulfide reductase activity"/>
    <property type="evidence" value="ECO:0007669"/>
    <property type="project" value="InterPro"/>
</dbReference>
<dbReference type="SUPFAM" id="SSF50978">
    <property type="entry name" value="WD40 repeat-like"/>
    <property type="match status" value="1"/>
</dbReference>
<feature type="transmembrane region" description="Helical" evidence="5">
    <location>
        <begin position="111"/>
        <end position="132"/>
    </location>
</feature>
<evidence type="ECO:0000256" key="1">
    <source>
        <dbReference type="ARBA" id="ARBA00004141"/>
    </source>
</evidence>
<dbReference type="GO" id="GO:0006457">
    <property type="term" value="P:protein folding"/>
    <property type="evidence" value="ECO:0007669"/>
    <property type="project" value="InterPro"/>
</dbReference>
<evidence type="ECO:0000256" key="5">
    <source>
        <dbReference type="SAM" id="Phobius"/>
    </source>
</evidence>
<feature type="transmembrane region" description="Helical" evidence="5">
    <location>
        <begin position="12"/>
        <end position="36"/>
    </location>
</feature>
<dbReference type="InterPro" id="IPR036322">
    <property type="entry name" value="WD40_repeat_dom_sf"/>
</dbReference>
<dbReference type="Proteomes" id="UP000503264">
    <property type="component" value="Chromosome"/>
</dbReference>
<protein>
    <submittedName>
        <fullName evidence="6">Disulfide bond formation protein, DsbB family</fullName>
    </submittedName>
</protein>
<feature type="transmembrane region" description="Helical" evidence="5">
    <location>
        <begin position="73"/>
        <end position="91"/>
    </location>
</feature>
<dbReference type="RefSeq" id="WP_171993614.1">
    <property type="nucleotide sequence ID" value="NZ_CP012542.1"/>
</dbReference>
<dbReference type="SUPFAM" id="SSF158442">
    <property type="entry name" value="DsbB-like"/>
    <property type="match status" value="1"/>
</dbReference>
<keyword evidence="2 5" id="KW-0812">Transmembrane</keyword>
<accession>A0A6G5QFP1</accession>
<dbReference type="Gene3D" id="1.20.1550.10">
    <property type="entry name" value="DsbB-like"/>
    <property type="match status" value="1"/>
</dbReference>
<feature type="transmembrane region" description="Helical" evidence="5">
    <location>
        <begin position="153"/>
        <end position="175"/>
    </location>
</feature>
<evidence type="ECO:0000256" key="3">
    <source>
        <dbReference type="ARBA" id="ARBA00022989"/>
    </source>
</evidence>
<dbReference type="Pfam" id="PF02600">
    <property type="entry name" value="DsbB"/>
    <property type="match status" value="1"/>
</dbReference>
<evidence type="ECO:0000313" key="6">
    <source>
        <dbReference type="EMBL" id="QCD44505.1"/>
    </source>
</evidence>
<proteinExistence type="predicted"/>
<sequence>MKILTEKNFDFVMATAVLLVLAIPVGIANFYLGYVIGEGPCTLCWWERMGMVVVGCAGILILRYGLKARYVAMILFSAAYGMFMTLRHSSFSVYRDVGMGFGGDIFGAHTYTWGILVFWVVVVVMGIFMFFAKDSVVAADISRTDTRVKKLSLYSKFVIMISLIVVFSNAIQALISAGYPPYSGKGDPERISLNNTWSSGVWKRLSKPFSFVGSNVVQKPFIAGENNEISIKFNNNAKDGAFANLKPALVLEKKIELDFEPKGFLGKGVASGLAYNKNDGTFAISNTEGGIYFLDENFTKTDYAVIDKPNGRNIQKAVASTFIDDMLVTTGFNKTIFAVKKVPKDKVDSYKEWNSFRQTSGGLEMPWYRDRPALLTIRAKKQYVLTLANDGKYMYMISVPNDKVKGQILIKVDIKDRLLSSESVISSALTLKDSRDLKDYYITAGDIMDGKFLAYSKNYNTLLVIDLATAKVIDVYEMPQIGDISALAIKDDSIFVLTHNDFKPSIAKLLNPLR</sequence>
<keyword evidence="7" id="KW-1185">Reference proteome</keyword>
<dbReference type="InterPro" id="IPR023380">
    <property type="entry name" value="DsbB-like_sf"/>
</dbReference>
<keyword evidence="4 5" id="KW-0472">Membrane</keyword>
<evidence type="ECO:0000256" key="2">
    <source>
        <dbReference type="ARBA" id="ARBA00022692"/>
    </source>
</evidence>
<dbReference type="GO" id="GO:0016020">
    <property type="term" value="C:membrane"/>
    <property type="evidence" value="ECO:0007669"/>
    <property type="project" value="UniProtKB-SubCell"/>
</dbReference>
<feature type="transmembrane region" description="Helical" evidence="5">
    <location>
        <begin position="48"/>
        <end position="66"/>
    </location>
</feature>